<evidence type="ECO:0000313" key="3">
    <source>
        <dbReference type="Proteomes" id="UP000076154"/>
    </source>
</evidence>
<dbReference type="AlphaFoldDB" id="A0A369JUN0"/>
<name>A0A369JUN0_HYPMA</name>
<reference evidence="2" key="1">
    <citation type="submission" date="2018-04" db="EMBL/GenBank/DDBJ databases">
        <title>Whole genome sequencing of Hypsizygus marmoreus.</title>
        <authorList>
            <person name="Choi I.-G."/>
            <person name="Min B."/>
            <person name="Kim J.-G."/>
            <person name="Kim S."/>
            <person name="Oh Y.-L."/>
            <person name="Kong W.-S."/>
            <person name="Park H."/>
            <person name="Jeong J."/>
            <person name="Song E.-S."/>
        </authorList>
    </citation>
    <scope>NUCLEOTIDE SEQUENCE [LARGE SCALE GENOMIC DNA]</scope>
    <source>
        <strain evidence="2">51987-8</strain>
    </source>
</reference>
<dbReference type="InParanoid" id="A0A369JUN0"/>
<dbReference type="OrthoDB" id="6247875at2759"/>
<dbReference type="Proteomes" id="UP000076154">
    <property type="component" value="Unassembled WGS sequence"/>
</dbReference>
<dbReference type="InterPro" id="IPR005180">
    <property type="entry name" value="DUF302"/>
</dbReference>
<evidence type="ECO:0000313" key="2">
    <source>
        <dbReference type="EMBL" id="RDB22466.1"/>
    </source>
</evidence>
<dbReference type="EMBL" id="LUEZ02000049">
    <property type="protein sequence ID" value="RDB22466.1"/>
    <property type="molecule type" value="Genomic_DNA"/>
</dbReference>
<keyword evidence="3" id="KW-1185">Reference proteome</keyword>
<organism evidence="2 3">
    <name type="scientific">Hypsizygus marmoreus</name>
    <name type="common">White beech mushroom</name>
    <name type="synonym">Agaricus marmoreus</name>
    <dbReference type="NCBI Taxonomy" id="39966"/>
    <lineage>
        <taxon>Eukaryota</taxon>
        <taxon>Fungi</taxon>
        <taxon>Dikarya</taxon>
        <taxon>Basidiomycota</taxon>
        <taxon>Agaricomycotina</taxon>
        <taxon>Agaricomycetes</taxon>
        <taxon>Agaricomycetidae</taxon>
        <taxon>Agaricales</taxon>
        <taxon>Tricholomatineae</taxon>
        <taxon>Lyophyllaceae</taxon>
        <taxon>Hypsizygus</taxon>
    </lineage>
</organism>
<comment type="caution">
    <text evidence="2">The sequence shown here is derived from an EMBL/GenBank/DDBJ whole genome shotgun (WGS) entry which is preliminary data.</text>
</comment>
<sequence length="175" mass="19651">MKKTATPFTAQLVTFDTTLPFDEVIARLNAQVNKAGSTQFLAQFRNVSGREEIEELINGALGPSGFLYFFELNHDQWMNIYDPSIHRPHAVVYTIGNPLIAETIMRHDAHPGYNIPPRLMVLEKPDHSGTEVVYHLPSSVMLAGYVGDDVEVKTALEGLDEKLDRLVTRITDDQQ</sequence>
<proteinExistence type="predicted"/>
<dbReference type="Gene3D" id="3.30.310.70">
    <property type="entry name" value="TT1751-like domain"/>
    <property type="match status" value="1"/>
</dbReference>
<dbReference type="InterPro" id="IPR035923">
    <property type="entry name" value="TT1751-like_sf"/>
</dbReference>
<feature type="domain" description="DUF302" evidence="1">
    <location>
        <begin position="88"/>
        <end position="137"/>
    </location>
</feature>
<dbReference type="CDD" id="cd14797">
    <property type="entry name" value="DUF302"/>
    <property type="match status" value="1"/>
</dbReference>
<protein>
    <recommendedName>
        <fullName evidence="1">DUF302 domain-containing protein</fullName>
    </recommendedName>
</protein>
<dbReference type="SUPFAM" id="SSF103247">
    <property type="entry name" value="TT1751-like"/>
    <property type="match status" value="1"/>
</dbReference>
<dbReference type="Pfam" id="PF03625">
    <property type="entry name" value="DUF302"/>
    <property type="match status" value="1"/>
</dbReference>
<accession>A0A369JUN0</accession>
<evidence type="ECO:0000259" key="1">
    <source>
        <dbReference type="Pfam" id="PF03625"/>
    </source>
</evidence>
<gene>
    <name evidence="2" type="ORF">Hypma_010260</name>
</gene>